<dbReference type="AlphaFoldDB" id="A0A366H8X6"/>
<dbReference type="Gene3D" id="2.60.40.1190">
    <property type="match status" value="1"/>
</dbReference>
<accession>A0A366H8X6</accession>
<feature type="domain" description="DUF5916" evidence="2">
    <location>
        <begin position="244"/>
        <end position="346"/>
    </location>
</feature>
<evidence type="ECO:0000313" key="4">
    <source>
        <dbReference type="Proteomes" id="UP000253426"/>
    </source>
</evidence>
<dbReference type="SUPFAM" id="SSF49344">
    <property type="entry name" value="CBD9-like"/>
    <property type="match status" value="1"/>
</dbReference>
<keyword evidence="4" id="KW-1185">Reference proteome</keyword>
<dbReference type="Proteomes" id="UP000253426">
    <property type="component" value="Unassembled WGS sequence"/>
</dbReference>
<gene>
    <name evidence="3" type="ORF">DES53_111191</name>
</gene>
<organism evidence="3 4">
    <name type="scientific">Roseimicrobium gellanilyticum</name>
    <dbReference type="NCBI Taxonomy" id="748857"/>
    <lineage>
        <taxon>Bacteria</taxon>
        <taxon>Pseudomonadati</taxon>
        <taxon>Verrucomicrobiota</taxon>
        <taxon>Verrucomicrobiia</taxon>
        <taxon>Verrucomicrobiales</taxon>
        <taxon>Verrucomicrobiaceae</taxon>
        <taxon>Roseimicrobium</taxon>
    </lineage>
</organism>
<dbReference type="GO" id="GO:0016052">
    <property type="term" value="P:carbohydrate catabolic process"/>
    <property type="evidence" value="ECO:0007669"/>
    <property type="project" value="InterPro"/>
</dbReference>
<reference evidence="3 4" key="1">
    <citation type="submission" date="2018-06" db="EMBL/GenBank/DDBJ databases">
        <title>Genomic Encyclopedia of Type Strains, Phase IV (KMG-IV): sequencing the most valuable type-strain genomes for metagenomic binning, comparative biology and taxonomic classification.</title>
        <authorList>
            <person name="Goeker M."/>
        </authorList>
    </citation>
    <scope>NUCLEOTIDE SEQUENCE [LARGE SCALE GENOMIC DNA]</scope>
    <source>
        <strain evidence="3 4">DSM 25532</strain>
    </source>
</reference>
<evidence type="ECO:0000313" key="3">
    <source>
        <dbReference type="EMBL" id="RBP38670.1"/>
    </source>
</evidence>
<dbReference type="CDD" id="cd09618">
    <property type="entry name" value="CBM9_like_2"/>
    <property type="match status" value="1"/>
</dbReference>
<comment type="caution">
    <text evidence="3">The sequence shown here is derived from an EMBL/GenBank/DDBJ whole genome shotgun (WGS) entry which is preliminary data.</text>
</comment>
<evidence type="ECO:0000259" key="2">
    <source>
        <dbReference type="Pfam" id="PF19313"/>
    </source>
</evidence>
<dbReference type="GO" id="GO:0004553">
    <property type="term" value="F:hydrolase activity, hydrolyzing O-glycosyl compounds"/>
    <property type="evidence" value="ECO:0007669"/>
    <property type="project" value="InterPro"/>
</dbReference>
<sequence>MISFLRQHFLVFCGFLLGLECLHAETPSVRTLELKDGLTPPELDGVLSDPCWEKAETVSAFTQVFPKEGAIPSEGTVVKFAHDGRYLYVAIRCHDREPDRITARDLQRDSFEEESFPADDHVQVALDPFGRERDGFLFAVNPLGAMTDGRIEHGGSTAKEWDGIWDARAQRDAEGWTAELRIPFSTLSFDPAKDSWGVNVQRVIRRKEEMIRWTQPSQSREGDWLDDIARIEGMSGLNQGLGIELKPYTVFRHLDEVDGEGSTELRAGFDANWLITPALTATLTVNTDFAEAEVDDRQINLTRFPLFFPEKRDFFLRDAPYFSFPYGTALMMPFFSRTIGRSAEGEPVDILVGAKFTGRAGPYTIGILDVQQDSHDGIDEKNLLVARVTRELAADHTLGAIITHGDPYSNGDNTVLGLDYQWRTSTFMGDKNFDLQAWLIGSDTTDMGTGTTFGGTFGYTNQPWYLYGIFAQIDGGFYPAMGYLARQGVREYYFVATYQWQINRGGLRTFELEVLPIIITRLDGEIETADISLPGLEWGWDSGAELSVWLSLKEEQFFEPFEIQPGVVVPVGDYKFQSVQMEYEGAPSRVIAPNMGMEIGEFLNGDIIAWNVGLEYRPSPYLHLGLSYAEQAVDLPQGEFTTRLASVNLNLAFSPRLSWNTLAQYDNESDSFGVNSRIRWTVRPGTDVYLVLNQGYVVEERNRLRRVGSEAALKAGVTWRF</sequence>
<dbReference type="RefSeq" id="WP_170157388.1">
    <property type="nucleotide sequence ID" value="NZ_QNRR01000011.1"/>
</dbReference>
<feature type="domain" description="Carbohydrate-binding" evidence="1">
    <location>
        <begin position="43"/>
        <end position="203"/>
    </location>
</feature>
<protein>
    <submittedName>
        <fullName evidence="3">Carbohydrate binding protein with CBM9 domain</fullName>
    </submittedName>
</protein>
<dbReference type="GO" id="GO:0030246">
    <property type="term" value="F:carbohydrate binding"/>
    <property type="evidence" value="ECO:0007669"/>
    <property type="project" value="InterPro"/>
</dbReference>
<dbReference type="EMBL" id="QNRR01000011">
    <property type="protein sequence ID" value="RBP38670.1"/>
    <property type="molecule type" value="Genomic_DNA"/>
</dbReference>
<dbReference type="InterPro" id="IPR010502">
    <property type="entry name" value="Carb-bd_dom_fam9"/>
</dbReference>
<dbReference type="Pfam" id="PF06452">
    <property type="entry name" value="CBM9_1"/>
    <property type="match status" value="1"/>
</dbReference>
<proteinExistence type="predicted"/>
<dbReference type="InterPro" id="IPR045670">
    <property type="entry name" value="DUF5916"/>
</dbReference>
<name>A0A366H8X6_9BACT</name>
<evidence type="ECO:0000259" key="1">
    <source>
        <dbReference type="Pfam" id="PF06452"/>
    </source>
</evidence>
<dbReference type="Pfam" id="PF19313">
    <property type="entry name" value="DUF5916"/>
    <property type="match status" value="1"/>
</dbReference>